<dbReference type="KEGG" id="rbi:RB2501_10547"/>
<feature type="transmembrane region" description="Helical" evidence="1">
    <location>
        <begin position="89"/>
        <end position="106"/>
    </location>
</feature>
<evidence type="ECO:0000313" key="3">
    <source>
        <dbReference type="Proteomes" id="UP000009049"/>
    </source>
</evidence>
<keyword evidence="1" id="KW-1133">Transmembrane helix</keyword>
<feature type="transmembrane region" description="Helical" evidence="1">
    <location>
        <begin position="118"/>
        <end position="135"/>
    </location>
</feature>
<evidence type="ECO:0000256" key="1">
    <source>
        <dbReference type="SAM" id="Phobius"/>
    </source>
</evidence>
<accession>A4CM66</accession>
<gene>
    <name evidence="2" type="ordered locus">RB2501_10547</name>
</gene>
<feature type="transmembrane region" description="Helical" evidence="1">
    <location>
        <begin position="21"/>
        <end position="39"/>
    </location>
</feature>
<name>A4CM66_ROBBH</name>
<organism evidence="2 3">
    <name type="scientific">Robiginitalea biformata (strain ATCC BAA-864 / DSM 15991 / KCTC 12146 / HTCC2501)</name>
    <dbReference type="NCBI Taxonomy" id="313596"/>
    <lineage>
        <taxon>Bacteria</taxon>
        <taxon>Pseudomonadati</taxon>
        <taxon>Bacteroidota</taxon>
        <taxon>Flavobacteriia</taxon>
        <taxon>Flavobacteriales</taxon>
        <taxon>Flavobacteriaceae</taxon>
        <taxon>Robiginitalea</taxon>
    </lineage>
</organism>
<keyword evidence="1" id="KW-0812">Transmembrane</keyword>
<dbReference type="eggNOG" id="ENOG5032RNP">
    <property type="taxonomic scope" value="Bacteria"/>
</dbReference>
<sequence>MADAASARIPEQLRLELLDDLAEFVFFGLYALVLGLAVYRFPRYYDTPARYLPVFFAYTLLTETVGIIVRDYDAFSIVIREMYYNNNWLIYNIYSLVLVVFFYILYHRYITALRMDWVKAAGLGLFVGVSLWNAWQHDFSTVSQAYAYTAGGVLLIVSSAGYLFQEFHLANRDLFWRDLLVWISIGLLVFHLGYLPINLHRFQVAVGEAEYAAWTRPVHLALIYCMYGCFLVGFIRMKRLRKPGNRNHGGNGGNNGSSP</sequence>
<dbReference type="Proteomes" id="UP000009049">
    <property type="component" value="Chromosome"/>
</dbReference>
<protein>
    <submittedName>
        <fullName evidence="2">Transcription termination factor Rho</fullName>
    </submittedName>
</protein>
<dbReference type="STRING" id="313596.RB2501_10547"/>
<dbReference type="EMBL" id="CP001712">
    <property type="protein sequence ID" value="EAR14758.1"/>
    <property type="molecule type" value="Genomic_DNA"/>
</dbReference>
<proteinExistence type="predicted"/>
<keyword evidence="3" id="KW-1185">Reference proteome</keyword>
<dbReference type="HOGENOM" id="CLU_105763_0_0_10"/>
<feature type="transmembrane region" description="Helical" evidence="1">
    <location>
        <begin position="51"/>
        <end position="69"/>
    </location>
</feature>
<feature type="transmembrane region" description="Helical" evidence="1">
    <location>
        <begin position="179"/>
        <end position="197"/>
    </location>
</feature>
<feature type="transmembrane region" description="Helical" evidence="1">
    <location>
        <begin position="147"/>
        <end position="167"/>
    </location>
</feature>
<reference evidence="2 3" key="1">
    <citation type="journal article" date="2009" name="J. Bacteriol.">
        <title>Complete genome sequence of Robiginitalea biformata HTCC2501.</title>
        <authorList>
            <person name="Oh H.M."/>
            <person name="Giovannoni S.J."/>
            <person name="Lee K."/>
            <person name="Ferriera S."/>
            <person name="Johnson J."/>
            <person name="Cho J.C."/>
        </authorList>
    </citation>
    <scope>NUCLEOTIDE SEQUENCE [LARGE SCALE GENOMIC DNA]</scope>
    <source>
        <strain evidence="3">ATCC BAA-864 / HTCC2501 / KCTC 12146</strain>
    </source>
</reference>
<dbReference type="AlphaFoldDB" id="A4CM66"/>
<evidence type="ECO:0000313" key="2">
    <source>
        <dbReference type="EMBL" id="EAR14758.1"/>
    </source>
</evidence>
<keyword evidence="1" id="KW-0472">Membrane</keyword>
<feature type="transmembrane region" description="Helical" evidence="1">
    <location>
        <begin position="217"/>
        <end position="237"/>
    </location>
</feature>